<keyword evidence="5" id="KW-0119">Carbohydrate metabolism</keyword>
<dbReference type="GO" id="GO:0005964">
    <property type="term" value="C:phosphorylase kinase complex"/>
    <property type="evidence" value="ECO:0007669"/>
    <property type="project" value="TreeGrafter"/>
</dbReference>
<dbReference type="PANTHER" id="PTHR10749:SF8">
    <property type="entry name" value="PHOSPHORYLASE B KINASE REGULATORY SUBUNIT BETA"/>
    <property type="match status" value="1"/>
</dbReference>
<feature type="compositionally biased region" description="Polar residues" evidence="6">
    <location>
        <begin position="815"/>
        <end position="827"/>
    </location>
</feature>
<dbReference type="OrthoDB" id="5971574at2759"/>
<comment type="caution">
    <text evidence="10">The sequence shown here is derived from an EMBL/GenBank/DDBJ whole genome shotgun (WGS) entry which is preliminary data.</text>
</comment>
<feature type="domain" description="Phosphorylase b kinase regulatory subunit alpha/beta C-terminal" evidence="9">
    <location>
        <begin position="1240"/>
        <end position="1413"/>
    </location>
</feature>
<dbReference type="PROSITE" id="PS52031">
    <property type="entry name" value="GG_LECTIN"/>
    <property type="match status" value="1"/>
</dbReference>
<dbReference type="GO" id="GO:0005977">
    <property type="term" value="P:glycogen metabolic process"/>
    <property type="evidence" value="ECO:0007669"/>
    <property type="project" value="UniProtKB-UniPathway"/>
</dbReference>
<organism evidence="10 11">
    <name type="scientific">Mucor saturninus</name>
    <dbReference type="NCBI Taxonomy" id="64648"/>
    <lineage>
        <taxon>Eukaryota</taxon>
        <taxon>Fungi</taxon>
        <taxon>Fungi incertae sedis</taxon>
        <taxon>Mucoromycota</taxon>
        <taxon>Mucoromycotina</taxon>
        <taxon>Mucoromycetes</taxon>
        <taxon>Mucorales</taxon>
        <taxon>Mucorineae</taxon>
        <taxon>Mucoraceae</taxon>
        <taxon>Mucor</taxon>
    </lineage>
</organism>
<dbReference type="InterPro" id="IPR045583">
    <property type="entry name" value="KPBA/B_C"/>
</dbReference>
<dbReference type="InterPro" id="IPR012341">
    <property type="entry name" value="6hp_glycosidase-like_sf"/>
</dbReference>
<evidence type="ECO:0000256" key="6">
    <source>
        <dbReference type="SAM" id="MobiDB-lite"/>
    </source>
</evidence>
<dbReference type="InterPro" id="IPR011613">
    <property type="entry name" value="GH15-like"/>
</dbReference>
<comment type="pathway">
    <text evidence="1">Glycan biosynthesis; glycogen metabolism.</text>
</comment>
<dbReference type="Pfam" id="PF00723">
    <property type="entry name" value="Glyco_hydro_15"/>
    <property type="match status" value="1"/>
</dbReference>
<dbReference type="GO" id="GO:0003824">
    <property type="term" value="F:catalytic activity"/>
    <property type="evidence" value="ECO:0007669"/>
    <property type="project" value="UniProtKB-ARBA"/>
</dbReference>
<evidence type="ECO:0000259" key="7">
    <source>
        <dbReference type="Pfam" id="PF00723"/>
    </source>
</evidence>
<dbReference type="UniPathway" id="UPA00163"/>
<keyword evidence="3" id="KW-0321">Glycogen metabolism</keyword>
<evidence type="ECO:0000256" key="3">
    <source>
        <dbReference type="ARBA" id="ARBA00022600"/>
    </source>
</evidence>
<feature type="region of interest" description="Disordered" evidence="6">
    <location>
        <begin position="715"/>
        <end position="755"/>
    </location>
</feature>
<feature type="domain" description="GH15-like" evidence="7">
    <location>
        <begin position="12"/>
        <end position="1004"/>
    </location>
</feature>
<evidence type="ECO:0000256" key="2">
    <source>
        <dbReference type="ARBA" id="ARBA00007128"/>
    </source>
</evidence>
<dbReference type="InterPro" id="IPR039477">
    <property type="entry name" value="ILEI/PANDER_dom"/>
</dbReference>
<dbReference type="GO" id="GO:0005516">
    <property type="term" value="F:calmodulin binding"/>
    <property type="evidence" value="ECO:0007669"/>
    <property type="project" value="UniProtKB-KW"/>
</dbReference>
<dbReference type="Pfam" id="PF19292">
    <property type="entry name" value="KPBB_C"/>
    <property type="match status" value="1"/>
</dbReference>
<reference evidence="10" key="1">
    <citation type="submission" date="2020-12" db="EMBL/GenBank/DDBJ databases">
        <title>Metabolic potential, ecology and presence of endohyphal bacteria is reflected in genomic diversity of Mucoromycotina.</title>
        <authorList>
            <person name="Muszewska A."/>
            <person name="Okrasinska A."/>
            <person name="Steczkiewicz K."/>
            <person name="Drgas O."/>
            <person name="Orlowska M."/>
            <person name="Perlinska-Lenart U."/>
            <person name="Aleksandrzak-Piekarczyk T."/>
            <person name="Szatraj K."/>
            <person name="Zielenkiewicz U."/>
            <person name="Pilsyk S."/>
            <person name="Malc E."/>
            <person name="Mieczkowski P."/>
            <person name="Kruszewska J.S."/>
            <person name="Biernat P."/>
            <person name="Pawlowska J."/>
        </authorList>
    </citation>
    <scope>NUCLEOTIDE SEQUENCE</scope>
    <source>
        <strain evidence="10">WA0000017839</strain>
    </source>
</reference>
<feature type="domain" description="ILEI/PANDER" evidence="8">
    <location>
        <begin position="1126"/>
        <end position="1214"/>
    </location>
</feature>
<dbReference type="InterPro" id="IPR008734">
    <property type="entry name" value="PHK_A/B_su"/>
</dbReference>
<evidence type="ECO:0000256" key="1">
    <source>
        <dbReference type="ARBA" id="ARBA00005131"/>
    </source>
</evidence>
<keyword evidence="4" id="KW-0112">Calmodulin-binding</keyword>
<dbReference type="SUPFAM" id="SSF48208">
    <property type="entry name" value="Six-hairpin glycosidases"/>
    <property type="match status" value="1"/>
</dbReference>
<evidence type="ECO:0000256" key="5">
    <source>
        <dbReference type="ARBA" id="ARBA00023277"/>
    </source>
</evidence>
<dbReference type="Proteomes" id="UP000603453">
    <property type="component" value="Unassembled WGS sequence"/>
</dbReference>
<proteinExistence type="inferred from homology"/>
<dbReference type="EMBL" id="JAEPRD010000022">
    <property type="protein sequence ID" value="KAG2207939.1"/>
    <property type="molecule type" value="Genomic_DNA"/>
</dbReference>
<evidence type="ECO:0000256" key="4">
    <source>
        <dbReference type="ARBA" id="ARBA00022860"/>
    </source>
</evidence>
<sequence>MTKTPRKHILERLEYYYQVIDKTIISKQNASSGLMPASTAITSHGDYTDAWVRDNVYSIYAVYGLALAYRRLDDNTGRAFELQYSVIKLMRGLLFSMMRQSHKVEQFKQTQSLEHSLHAKYNTNTGETVVGDFEWGHLQIDATSFFLLALADMTAGGFNIVYTQDEVDFVQNLVFYIERAYRTPDYGIWERGNKINHGQPELNSSSIGMAVAALRAINGINLFGARGGPSSVIHVLPDELTRNSTTLHSFLPRESNSKEIDASVLSIIGFPAFAVDDPELIQRTREEAVKKLEGKYGMKRFLRDGHQTVVEDTSRLYYDAQELKVFEDIESEWPLFFTYMVLEGLFTGDLQQAENYQKKLEPLIIDSVTMAQQQQTPASPFLTSTTSNDSSYHVNTIYEDDHDEEDEELHVPLLPELYYVPAENISAEKENPHSQKRVPNDNLPLVWALSLYFLGGLITEDLLSPSEVDPLGRRFNSSRLPKDNIIQIVLLSEDSELQAALSTYGLETQTLEQISSTTTVLPPQALVDVYAGLGLNSKMNMSGRPKRPIGVLGTSRLYKIQGQTYAFTPHFMDNNEFYINSDPDYLVSEFESELSFTKKNWYYPGRPTMVVLLSHALLGTTHAKTKRSNNNTTNNVLHNSDASKKNLLNFFTNLRGGFSCEGSVRVKLCRLAETINTSNIESLDFLINKPEVNWKRILRVAHASRVSKKKLGYNASKTQASTPGHRTPGHRTPGSGLGGASYGGRTPKRKNTTFYGKSLASPLDKIHDENYFDELANALHKLKANAEPEFKLKAHEDKQQQNIVESPLESLSPVVGQQLQKTGSVPSANAKEDQSSSPNEMLSLTLGDSSQFDQAVESLAASVNLYDQIDLLQYLISCRPASYYIQTLETTILELVEEVYLKSMKSQYWSIARQAAGLLHKNVPSLTINITDLVIRQKQVSIGSGPQEYLISMPVAPDTLNKMISEHCNDDVREGPVVQEIIIYLGNLIRTQPHMFEGILRLRTHYIIIALREEISRVNHSDEEEAVEHLMQLSPFELKSLLNTVLSGPSLCHTNNNNIIVRDRPGGFLMLSTADQNREEAESNNSYIPLLSEDKVIQIKAQSGGYFSGNFAKVEINGTIMEANSRGIHVWAIDRNENIILERASFDTHISEEESQDFTKFLNWLSSDMIVIIASKDDFIEHLTEDAIFTLEQMGSTKIRQVQYRDSYVFIGEKRDRENILEAHQLSTDGPTEKIEKTIQLATHQPGTNTENEEVTKENIRNYFPNANGRWLRRRKNDGALNRVPSSNFFPQVWTILNQTEGLVIKNHVLPRDPIVLEKTPEEFNFAIAVESFLGWFTDPAERQVAVEALTIIYQENVKYKKMLDLTVIINQAVQNFWKKWVDLNKLTKLFGKSNAFEEHIDLARQLFFDLPLNGTESTGSYIKASLAHTLTSP</sequence>
<dbReference type="Pfam" id="PF15711">
    <property type="entry name" value="ILEI"/>
    <property type="match status" value="1"/>
</dbReference>
<evidence type="ECO:0000313" key="10">
    <source>
        <dbReference type="EMBL" id="KAG2207939.1"/>
    </source>
</evidence>
<evidence type="ECO:0008006" key="12">
    <source>
        <dbReference type="Google" id="ProtNLM"/>
    </source>
</evidence>
<dbReference type="InterPro" id="IPR008928">
    <property type="entry name" value="6-hairpin_glycosidase_sf"/>
</dbReference>
<evidence type="ECO:0000259" key="8">
    <source>
        <dbReference type="Pfam" id="PF15711"/>
    </source>
</evidence>
<evidence type="ECO:0000259" key="9">
    <source>
        <dbReference type="Pfam" id="PF19292"/>
    </source>
</evidence>
<feature type="region of interest" description="Disordered" evidence="6">
    <location>
        <begin position="815"/>
        <end position="843"/>
    </location>
</feature>
<keyword evidence="11" id="KW-1185">Reference proteome</keyword>
<dbReference type="Gene3D" id="1.50.10.10">
    <property type="match status" value="1"/>
</dbReference>
<comment type="similarity">
    <text evidence="2">Belongs to the phosphorylase b kinase regulatory chain family.</text>
</comment>
<feature type="compositionally biased region" description="Polar residues" evidence="6">
    <location>
        <begin position="715"/>
        <end position="724"/>
    </location>
</feature>
<dbReference type="PANTHER" id="PTHR10749">
    <property type="entry name" value="PHOSPHORYLASE B KINASE REGULATORY SUBUNIT"/>
    <property type="match status" value="1"/>
</dbReference>
<protein>
    <recommendedName>
        <fullName evidence="12">Phosphorylase b kinase regulatory subunit</fullName>
    </recommendedName>
</protein>
<name>A0A8H7VB51_9FUNG</name>
<evidence type="ECO:0000313" key="11">
    <source>
        <dbReference type="Proteomes" id="UP000603453"/>
    </source>
</evidence>
<gene>
    <name evidence="10" type="ORF">INT47_010923</name>
</gene>
<accession>A0A8H7VB51</accession>